<dbReference type="SUPFAM" id="SSF52540">
    <property type="entry name" value="P-loop containing nucleoside triphosphate hydrolases"/>
    <property type="match status" value="1"/>
</dbReference>
<gene>
    <name evidence="2" type="primary">irtA_2</name>
    <name evidence="2" type="ORF">A8U91_00441</name>
</gene>
<dbReference type="InterPro" id="IPR003439">
    <property type="entry name" value="ABC_transporter-like_ATP-bd"/>
</dbReference>
<name>A0A1B8P1E6_HALEL</name>
<keyword evidence="2" id="KW-0067">ATP-binding</keyword>
<dbReference type="AlphaFoldDB" id="A0A1B8P1E6"/>
<dbReference type="InterPro" id="IPR027417">
    <property type="entry name" value="P-loop_NTPase"/>
</dbReference>
<dbReference type="PATRIC" id="fig|2746.7.peg.454"/>
<dbReference type="EMBL" id="MAJD01000001">
    <property type="protein sequence ID" value="OBX36105.1"/>
    <property type="molecule type" value="Genomic_DNA"/>
</dbReference>
<dbReference type="GO" id="GO:0042626">
    <property type="term" value="F:ATPase-coupled transmembrane transporter activity"/>
    <property type="evidence" value="ECO:0007669"/>
    <property type="project" value="TreeGrafter"/>
</dbReference>
<protein>
    <submittedName>
        <fullName evidence="2">Iron import ATP-binding/permease protein IrtA</fullName>
        <ecNumber evidence="2">3.6.3.-</ecNumber>
    </submittedName>
</protein>
<dbReference type="Pfam" id="PF00005">
    <property type="entry name" value="ABC_tran"/>
    <property type="match status" value="1"/>
</dbReference>
<dbReference type="Gene3D" id="3.40.50.300">
    <property type="entry name" value="P-loop containing nucleotide triphosphate hydrolases"/>
    <property type="match status" value="1"/>
</dbReference>
<reference evidence="2 3" key="1">
    <citation type="submission" date="2016-06" db="EMBL/GenBank/DDBJ databases">
        <title>Genome sequence of halotolerant plant growth promoting strain of Halomonas elongata HEK1 isolated from salterns of Rann of Kutch, Gujarat, India.</title>
        <authorList>
            <person name="Gaba S."/>
            <person name="Singh R.N."/>
            <person name="Abrol S."/>
            <person name="Kaushik R."/>
            <person name="Saxena A.K."/>
        </authorList>
    </citation>
    <scope>NUCLEOTIDE SEQUENCE [LARGE SCALE GENOMIC DNA]</scope>
    <source>
        <strain evidence="2 3">HEK1</strain>
    </source>
</reference>
<evidence type="ECO:0000313" key="3">
    <source>
        <dbReference type="Proteomes" id="UP000092504"/>
    </source>
</evidence>
<dbReference type="Proteomes" id="UP000092504">
    <property type="component" value="Unassembled WGS sequence"/>
</dbReference>
<keyword evidence="2" id="KW-0378">Hydrolase</keyword>
<evidence type="ECO:0000259" key="1">
    <source>
        <dbReference type="Pfam" id="PF00005"/>
    </source>
</evidence>
<accession>A0A1B8P1E6</accession>
<evidence type="ECO:0000313" key="2">
    <source>
        <dbReference type="EMBL" id="OBX36105.1"/>
    </source>
</evidence>
<sequence>MISNVSFTLEPGTVTAVVGASGAGKSTLARLLLRFFDPSEGRITLGGADLRHIESLELYRHIGFVLQEVRLIHASLRENIALGRPSASEEEIEAAARAANIHERILELPRATIR</sequence>
<organism evidence="2 3">
    <name type="scientific">Halomonas elongata</name>
    <dbReference type="NCBI Taxonomy" id="2746"/>
    <lineage>
        <taxon>Bacteria</taxon>
        <taxon>Pseudomonadati</taxon>
        <taxon>Pseudomonadota</taxon>
        <taxon>Gammaproteobacteria</taxon>
        <taxon>Oceanospirillales</taxon>
        <taxon>Halomonadaceae</taxon>
        <taxon>Halomonas</taxon>
    </lineage>
</organism>
<keyword evidence="2" id="KW-0547">Nucleotide-binding</keyword>
<dbReference type="PANTHER" id="PTHR24221:SF654">
    <property type="entry name" value="ATP-BINDING CASSETTE SUB-FAMILY B MEMBER 6"/>
    <property type="match status" value="1"/>
</dbReference>
<dbReference type="GO" id="GO:0016887">
    <property type="term" value="F:ATP hydrolysis activity"/>
    <property type="evidence" value="ECO:0007669"/>
    <property type="project" value="InterPro"/>
</dbReference>
<feature type="domain" description="ABC transporter" evidence="1">
    <location>
        <begin position="3"/>
        <end position="103"/>
    </location>
</feature>
<dbReference type="GO" id="GO:0005524">
    <property type="term" value="F:ATP binding"/>
    <property type="evidence" value="ECO:0007669"/>
    <property type="project" value="UniProtKB-KW"/>
</dbReference>
<dbReference type="PANTHER" id="PTHR24221">
    <property type="entry name" value="ATP-BINDING CASSETTE SUB-FAMILY B"/>
    <property type="match status" value="1"/>
</dbReference>
<dbReference type="EC" id="3.6.3.-" evidence="2"/>
<dbReference type="InterPro" id="IPR039421">
    <property type="entry name" value="Type_1_exporter"/>
</dbReference>
<comment type="caution">
    <text evidence="2">The sequence shown here is derived from an EMBL/GenBank/DDBJ whole genome shotgun (WGS) entry which is preliminary data.</text>
</comment>
<proteinExistence type="predicted"/>